<gene>
    <name evidence="1" type="ORF">NS506_02767</name>
</gene>
<dbReference type="Gene3D" id="2.60.120.620">
    <property type="entry name" value="q2cbj1_9rhob like domain"/>
    <property type="match status" value="1"/>
</dbReference>
<dbReference type="GeneID" id="93369552"/>
<dbReference type="KEGG" id="nsr:NS506_02767"/>
<protein>
    <recommendedName>
        <fullName evidence="3">Phytanoyl-CoA dioxygenase family protein</fullName>
    </recommendedName>
</protein>
<dbReference type="AlphaFoldDB" id="A0ABC8ARS6"/>
<accession>A0ABC8ARS6</accession>
<organism evidence="1 2">
    <name type="scientific">Nocardia seriolae</name>
    <dbReference type="NCBI Taxonomy" id="37332"/>
    <lineage>
        <taxon>Bacteria</taxon>
        <taxon>Bacillati</taxon>
        <taxon>Actinomycetota</taxon>
        <taxon>Actinomycetes</taxon>
        <taxon>Mycobacteriales</taxon>
        <taxon>Nocardiaceae</taxon>
        <taxon>Nocardia</taxon>
    </lineage>
</organism>
<sequence length="305" mass="34183">MTIVYSAPQLSDDRRRELLYRGAVFVYPANEVSTALTDFARELIAEAFGSLDPQTAQYELPVDRMVEILAALKPRFIHHERSKQLVAELMKSHGCDENTYFDVPRLRTSTSDGYLTTGISYVFHAHRDTWYSAPFNQINWWLPIFPVTEHNAMGFHPRYFDAPVANSSDCYDYDEWNRTSRFNAATHIGADTRIQPKILDPTADLEPIVTVLPEAGGLMMFSGNQLHSSLPNNSGVTRFSIDFRTVHIGDVTAVRGARNVDSACTGTNLRDFLHPTTHTPISADLALDYQRAVGSLRPATARSAD</sequence>
<dbReference type="RefSeq" id="WP_071343825.1">
    <property type="nucleotide sequence ID" value="NZ_BAAARX010000002.1"/>
</dbReference>
<name>A0ABC8ARS6_9NOCA</name>
<evidence type="ECO:0000313" key="2">
    <source>
        <dbReference type="Proteomes" id="UP000180166"/>
    </source>
</evidence>
<dbReference type="EMBL" id="CP017839">
    <property type="protein sequence ID" value="APA96827.1"/>
    <property type="molecule type" value="Genomic_DNA"/>
</dbReference>
<proteinExistence type="predicted"/>
<evidence type="ECO:0000313" key="1">
    <source>
        <dbReference type="EMBL" id="APA96827.1"/>
    </source>
</evidence>
<reference evidence="1 2" key="1">
    <citation type="submission" date="2016-10" db="EMBL/GenBank/DDBJ databases">
        <title>Genome sequence of Nocardia seriolae strain EM150506, isolated from Anguila japonica.</title>
        <authorList>
            <person name="Han H.-J."/>
        </authorList>
    </citation>
    <scope>NUCLEOTIDE SEQUENCE [LARGE SCALE GENOMIC DNA]</scope>
    <source>
        <strain evidence="1 2">EM150506</strain>
    </source>
</reference>
<dbReference type="Proteomes" id="UP000180166">
    <property type="component" value="Chromosome"/>
</dbReference>
<evidence type="ECO:0008006" key="3">
    <source>
        <dbReference type="Google" id="ProtNLM"/>
    </source>
</evidence>
<dbReference type="SUPFAM" id="SSF51197">
    <property type="entry name" value="Clavaminate synthase-like"/>
    <property type="match status" value="1"/>
</dbReference>